<dbReference type="PANTHER" id="PTHR22941">
    <property type="entry name" value="SERPENTINE RECEPTOR"/>
    <property type="match status" value="1"/>
</dbReference>
<gene>
    <name evidence="2" type="ORF">CAEBREN_18084</name>
</gene>
<organism evidence="3">
    <name type="scientific">Caenorhabditis brenneri</name>
    <name type="common">Nematode worm</name>
    <dbReference type="NCBI Taxonomy" id="135651"/>
    <lineage>
        <taxon>Eukaryota</taxon>
        <taxon>Metazoa</taxon>
        <taxon>Ecdysozoa</taxon>
        <taxon>Nematoda</taxon>
        <taxon>Chromadorea</taxon>
        <taxon>Rhabditida</taxon>
        <taxon>Rhabditina</taxon>
        <taxon>Rhabditomorpha</taxon>
        <taxon>Rhabditoidea</taxon>
        <taxon>Rhabditidae</taxon>
        <taxon>Peloderinae</taxon>
        <taxon>Caenorhabditis</taxon>
    </lineage>
</organism>
<dbReference type="InParanoid" id="G0M942"/>
<evidence type="ECO:0000313" key="3">
    <source>
        <dbReference type="Proteomes" id="UP000008068"/>
    </source>
</evidence>
<feature type="transmembrane region" description="Helical" evidence="1">
    <location>
        <begin position="169"/>
        <end position="192"/>
    </location>
</feature>
<proteinExistence type="predicted"/>
<dbReference type="InterPro" id="IPR053220">
    <property type="entry name" value="Nematode_rcpt-like_serp_H"/>
</dbReference>
<sequence length="247" mass="28752">MYSIIEIPVHILGTYCILFKTPKSMESVKWNMLAIQVFIVSAAIVCLFESRFYLLCAKTSWWRCARYPFLVSQYLIAFASFLPVISLIPDQKQALEVLQKKFPQIPLSQYSPSLFIISLDGYAPFLSIVLTGAIMYYEVVLFCVLLFLKMRKNVVRVTCSNSGYELQKKFLIAIFIQNSVPFLTLVLPAFYFRFSMNWSYYNQFLNNLCMIMVSLHGVMSTIMMILVHDPYRNAVKSMMDLRGFWRN</sequence>
<keyword evidence="3" id="KW-1185">Reference proteome</keyword>
<feature type="transmembrane region" description="Helical" evidence="1">
    <location>
        <begin position="33"/>
        <end position="55"/>
    </location>
</feature>
<keyword evidence="1" id="KW-0812">Transmembrane</keyword>
<dbReference type="EMBL" id="GL379787">
    <property type="protein sequence ID" value="EGT30829.1"/>
    <property type="molecule type" value="Genomic_DNA"/>
</dbReference>
<evidence type="ECO:0008006" key="4">
    <source>
        <dbReference type="Google" id="ProtNLM"/>
    </source>
</evidence>
<accession>G0M942</accession>
<dbReference type="eggNOG" id="ENOG502SY7B">
    <property type="taxonomic scope" value="Eukaryota"/>
</dbReference>
<dbReference type="InterPro" id="IPR019422">
    <property type="entry name" value="7TM_GPCR_serpentine_rcpt_Srh"/>
</dbReference>
<dbReference type="HOGENOM" id="CLU_042960_1_1_1"/>
<protein>
    <recommendedName>
        <fullName evidence="4">Serpentine Receptor, class H</fullName>
    </recommendedName>
</protein>
<feature type="transmembrane region" description="Helical" evidence="1">
    <location>
        <begin position="67"/>
        <end position="88"/>
    </location>
</feature>
<dbReference type="AlphaFoldDB" id="G0M942"/>
<dbReference type="Pfam" id="PF10318">
    <property type="entry name" value="7TM_GPCR_Srh"/>
    <property type="match status" value="1"/>
</dbReference>
<reference evidence="3" key="1">
    <citation type="submission" date="2011-07" db="EMBL/GenBank/DDBJ databases">
        <authorList>
            <consortium name="Caenorhabditis brenneri Sequencing and Analysis Consortium"/>
            <person name="Wilson R.K."/>
        </authorList>
    </citation>
    <scope>NUCLEOTIDE SEQUENCE [LARGE SCALE GENOMIC DNA]</scope>
    <source>
        <strain evidence="3">PB2801</strain>
    </source>
</reference>
<evidence type="ECO:0000313" key="2">
    <source>
        <dbReference type="EMBL" id="EGT30829.1"/>
    </source>
</evidence>
<dbReference type="OMA" id="TIMMILV"/>
<keyword evidence="1" id="KW-1133">Transmembrane helix</keyword>
<name>G0M942_CAEBE</name>
<dbReference type="PANTHER" id="PTHR22941:SF303">
    <property type="entry name" value="SERPENTINE RECEPTOR, CLASS H"/>
    <property type="match status" value="1"/>
</dbReference>
<feature type="transmembrane region" description="Helical" evidence="1">
    <location>
        <begin position="122"/>
        <end position="148"/>
    </location>
</feature>
<feature type="transmembrane region" description="Helical" evidence="1">
    <location>
        <begin position="204"/>
        <end position="227"/>
    </location>
</feature>
<dbReference type="Proteomes" id="UP000008068">
    <property type="component" value="Unassembled WGS sequence"/>
</dbReference>
<evidence type="ECO:0000256" key="1">
    <source>
        <dbReference type="SAM" id="Phobius"/>
    </source>
</evidence>
<dbReference type="OrthoDB" id="5877222at2759"/>
<keyword evidence="1" id="KW-0472">Membrane</keyword>